<comment type="caution">
    <text evidence="1">The sequence shown here is derived from an EMBL/GenBank/DDBJ whole genome shotgun (WGS) entry which is preliminary data.</text>
</comment>
<dbReference type="EMBL" id="CAJVPJ010006732">
    <property type="protein sequence ID" value="CAG8670769.1"/>
    <property type="molecule type" value="Genomic_DNA"/>
</dbReference>
<sequence>QRWFGRAYGNGSFVVKCFQQNRDESGEIFNDPSIAEKIQQKNKNNILPPASHKTKDSGFPKAFLNMPSWVKYDEPLIASERYEERYVKPLSKENDNYIGSPWETGKTYAMENLNIPENTTYS</sequence>
<reference evidence="1" key="1">
    <citation type="submission" date="2021-06" db="EMBL/GenBank/DDBJ databases">
        <authorList>
            <person name="Kallberg Y."/>
            <person name="Tangrot J."/>
            <person name="Rosling A."/>
        </authorList>
    </citation>
    <scope>NUCLEOTIDE SEQUENCE</scope>
    <source>
        <strain evidence="1">IA702</strain>
    </source>
</reference>
<gene>
    <name evidence="1" type="ORF">POCULU_LOCUS10956</name>
</gene>
<dbReference type="OrthoDB" id="2373574at2759"/>
<accession>A0A9N9HFU7</accession>
<evidence type="ECO:0000313" key="2">
    <source>
        <dbReference type="Proteomes" id="UP000789572"/>
    </source>
</evidence>
<feature type="non-terminal residue" evidence="1">
    <location>
        <position position="1"/>
    </location>
</feature>
<name>A0A9N9HFU7_9GLOM</name>
<dbReference type="Proteomes" id="UP000789572">
    <property type="component" value="Unassembled WGS sequence"/>
</dbReference>
<keyword evidence="2" id="KW-1185">Reference proteome</keyword>
<proteinExistence type="predicted"/>
<organism evidence="1 2">
    <name type="scientific">Paraglomus occultum</name>
    <dbReference type="NCBI Taxonomy" id="144539"/>
    <lineage>
        <taxon>Eukaryota</taxon>
        <taxon>Fungi</taxon>
        <taxon>Fungi incertae sedis</taxon>
        <taxon>Mucoromycota</taxon>
        <taxon>Glomeromycotina</taxon>
        <taxon>Glomeromycetes</taxon>
        <taxon>Paraglomerales</taxon>
        <taxon>Paraglomeraceae</taxon>
        <taxon>Paraglomus</taxon>
    </lineage>
</organism>
<evidence type="ECO:0000313" key="1">
    <source>
        <dbReference type="EMBL" id="CAG8670769.1"/>
    </source>
</evidence>
<protein>
    <submittedName>
        <fullName evidence="1">3779_t:CDS:1</fullName>
    </submittedName>
</protein>
<dbReference type="AlphaFoldDB" id="A0A9N9HFU7"/>